<dbReference type="InterPro" id="IPR008861">
    <property type="entry name" value="GpX-like"/>
</dbReference>
<dbReference type="Pfam" id="PF05489">
    <property type="entry name" value="Phage_tail_X"/>
    <property type="match status" value="1"/>
</dbReference>
<dbReference type="Proteomes" id="UP000192491">
    <property type="component" value="Unassembled WGS sequence"/>
</dbReference>
<protein>
    <submittedName>
        <fullName evidence="1">Phage tail protein</fullName>
    </submittedName>
</protein>
<evidence type="ECO:0000313" key="1">
    <source>
        <dbReference type="EMBL" id="OQX16163.1"/>
    </source>
</evidence>
<gene>
    <name evidence="1" type="ORF">BWK73_04685</name>
</gene>
<reference evidence="1 2" key="1">
    <citation type="submission" date="2017-01" db="EMBL/GenBank/DDBJ databases">
        <title>Novel large sulfur bacteria in the metagenomes of groundwater-fed chemosynthetic microbial mats in the Lake Huron basin.</title>
        <authorList>
            <person name="Sharrar A.M."/>
            <person name="Flood B.E."/>
            <person name="Bailey J.V."/>
            <person name="Jones D.S."/>
            <person name="Biddanda B."/>
            <person name="Ruberg S.A."/>
            <person name="Marcus D.N."/>
            <person name="Dick G.J."/>
        </authorList>
    </citation>
    <scope>NUCLEOTIDE SEQUENCE [LARGE SCALE GENOMIC DNA]</scope>
    <source>
        <strain evidence="1">A8</strain>
    </source>
</reference>
<evidence type="ECO:0000313" key="2">
    <source>
        <dbReference type="Proteomes" id="UP000192491"/>
    </source>
</evidence>
<accession>A0A1Y1QY46</accession>
<comment type="caution">
    <text evidence="1">The sequence shown here is derived from an EMBL/GenBank/DDBJ whole genome shotgun (WGS) entry which is preliminary data.</text>
</comment>
<organism evidence="1 2">
    <name type="scientific">Thiothrix lacustris</name>
    <dbReference type="NCBI Taxonomy" id="525917"/>
    <lineage>
        <taxon>Bacteria</taxon>
        <taxon>Pseudomonadati</taxon>
        <taxon>Pseudomonadota</taxon>
        <taxon>Gammaproteobacteria</taxon>
        <taxon>Thiotrichales</taxon>
        <taxon>Thiotrichaceae</taxon>
        <taxon>Thiothrix</taxon>
    </lineage>
</organism>
<dbReference type="EMBL" id="MTEJ01000007">
    <property type="protein sequence ID" value="OQX16163.1"/>
    <property type="molecule type" value="Genomic_DNA"/>
</dbReference>
<dbReference type="AlphaFoldDB" id="A0A1Y1QY46"/>
<name>A0A1Y1QY46_9GAMM</name>
<proteinExistence type="predicted"/>
<sequence length="68" mass="7432">MIDTYTTTEDDVLDAICFVHYGREGDVVAVLNANPGLAEYLPVLPAGLVIKLPSIPTATTTQTRRLWD</sequence>